<dbReference type="InterPro" id="IPR017441">
    <property type="entry name" value="Protein_kinase_ATP_BS"/>
</dbReference>
<proteinExistence type="inferred from homology"/>
<dbReference type="SMART" id="SM00220">
    <property type="entry name" value="S_TKc"/>
    <property type="match status" value="1"/>
</dbReference>
<dbReference type="GO" id="GO:0005524">
    <property type="term" value="F:ATP binding"/>
    <property type="evidence" value="ECO:0007669"/>
    <property type="project" value="UniProtKB-UniRule"/>
</dbReference>
<reference evidence="9 10" key="1">
    <citation type="journal article" date="2024" name="Nat. Commun.">
        <title>Phylogenomics reveals the evolutionary origins of lichenization in chlorophyte algae.</title>
        <authorList>
            <person name="Puginier C."/>
            <person name="Libourel C."/>
            <person name="Otte J."/>
            <person name="Skaloud P."/>
            <person name="Haon M."/>
            <person name="Grisel S."/>
            <person name="Petersen M."/>
            <person name="Berrin J.G."/>
            <person name="Delaux P.M."/>
            <person name="Dal Grande F."/>
            <person name="Keller J."/>
        </authorList>
    </citation>
    <scope>NUCLEOTIDE SEQUENCE [LARGE SCALE GENOMIC DNA]</scope>
    <source>
        <strain evidence="9 10">SAG 245.80</strain>
    </source>
</reference>
<evidence type="ECO:0000256" key="1">
    <source>
        <dbReference type="ARBA" id="ARBA00022527"/>
    </source>
</evidence>
<evidence type="ECO:0000313" key="10">
    <source>
        <dbReference type="Proteomes" id="UP001445335"/>
    </source>
</evidence>
<dbReference type="GO" id="GO:0004674">
    <property type="term" value="F:protein serine/threonine kinase activity"/>
    <property type="evidence" value="ECO:0007669"/>
    <property type="project" value="UniProtKB-KW"/>
</dbReference>
<feature type="binding site" evidence="6">
    <location>
        <position position="94"/>
    </location>
    <ligand>
        <name>ATP</name>
        <dbReference type="ChEBI" id="CHEBI:30616"/>
    </ligand>
</feature>
<keyword evidence="4" id="KW-0418">Kinase</keyword>
<sequence length="329" mass="35916">MIHSVEPTCAETCLDAVSEAVINVLTWLSDHAAYVFDHLAQVGQAAEERSKKDDDLWSPALRGHEELTLGALIGEGGFGKVYHGEWRGREVAIKVMTAEAGASRGVIDEFRREVSTMSALPEHPNVLRLLGACVQAPLALVTPYCQKGSLYAMLHSPAMQLSWAQVAYLCLGAARGMAHLHAHCCLHRDLKSGNLLVDATWTVKVADFGLARVVLDLHGVLMTGGLGTFQWMAPEVLAHQRYSEKADVFSFAIVLWECTARQVPYSGLDGIQAALAVMVRGLRPNIPAHTPPALASLIRDCWRPVPDQRPSFAALVPRLEVLYAALRQQ</sequence>
<evidence type="ECO:0000259" key="8">
    <source>
        <dbReference type="PROSITE" id="PS50011"/>
    </source>
</evidence>
<keyword evidence="2" id="KW-0808">Transferase</keyword>
<dbReference type="PIRSF" id="PIRSF000654">
    <property type="entry name" value="Integrin-linked_kinase"/>
    <property type="match status" value="1"/>
</dbReference>
<gene>
    <name evidence="9" type="ORF">WJX81_005046</name>
</gene>
<accession>A0AAW1RR84</accession>
<dbReference type="PANTHER" id="PTHR44329">
    <property type="entry name" value="SERINE/THREONINE-PROTEIN KINASE TNNI3K-RELATED"/>
    <property type="match status" value="1"/>
</dbReference>
<dbReference type="Gene3D" id="1.10.510.10">
    <property type="entry name" value="Transferase(Phosphotransferase) domain 1"/>
    <property type="match status" value="1"/>
</dbReference>
<keyword evidence="10" id="KW-1185">Reference proteome</keyword>
<dbReference type="PROSITE" id="PS50011">
    <property type="entry name" value="PROTEIN_KINASE_DOM"/>
    <property type="match status" value="1"/>
</dbReference>
<evidence type="ECO:0000256" key="3">
    <source>
        <dbReference type="ARBA" id="ARBA00022741"/>
    </source>
</evidence>
<dbReference type="Proteomes" id="UP001445335">
    <property type="component" value="Unassembled WGS sequence"/>
</dbReference>
<protein>
    <recommendedName>
        <fullName evidence="8">Protein kinase domain-containing protein</fullName>
    </recommendedName>
</protein>
<evidence type="ECO:0000313" key="9">
    <source>
        <dbReference type="EMBL" id="KAK9836150.1"/>
    </source>
</evidence>
<dbReference type="InterPro" id="IPR011009">
    <property type="entry name" value="Kinase-like_dom_sf"/>
</dbReference>
<organism evidence="9 10">
    <name type="scientific">Elliptochloris bilobata</name>
    <dbReference type="NCBI Taxonomy" id="381761"/>
    <lineage>
        <taxon>Eukaryota</taxon>
        <taxon>Viridiplantae</taxon>
        <taxon>Chlorophyta</taxon>
        <taxon>core chlorophytes</taxon>
        <taxon>Trebouxiophyceae</taxon>
        <taxon>Trebouxiophyceae incertae sedis</taxon>
        <taxon>Elliptochloris clade</taxon>
        <taxon>Elliptochloris</taxon>
    </lineage>
</organism>
<dbReference type="InterPro" id="IPR051681">
    <property type="entry name" value="Ser/Thr_Kinases-Pseudokinases"/>
</dbReference>
<dbReference type="InterPro" id="IPR001245">
    <property type="entry name" value="Ser-Thr/Tyr_kinase_cat_dom"/>
</dbReference>
<evidence type="ECO:0000256" key="2">
    <source>
        <dbReference type="ARBA" id="ARBA00022679"/>
    </source>
</evidence>
<comment type="caution">
    <text evidence="9">The sequence shown here is derived from an EMBL/GenBank/DDBJ whole genome shotgun (WGS) entry which is preliminary data.</text>
</comment>
<keyword evidence="3 6" id="KW-0547">Nucleotide-binding</keyword>
<evidence type="ECO:0000256" key="6">
    <source>
        <dbReference type="PROSITE-ProRule" id="PRU10141"/>
    </source>
</evidence>
<evidence type="ECO:0000256" key="4">
    <source>
        <dbReference type="ARBA" id="ARBA00022777"/>
    </source>
</evidence>
<dbReference type="PROSITE" id="PS00107">
    <property type="entry name" value="PROTEIN_KINASE_ATP"/>
    <property type="match status" value="1"/>
</dbReference>
<dbReference type="EMBL" id="JALJOU010000026">
    <property type="protein sequence ID" value="KAK9836150.1"/>
    <property type="molecule type" value="Genomic_DNA"/>
</dbReference>
<dbReference type="PANTHER" id="PTHR44329:SF298">
    <property type="entry name" value="MIXED LINEAGE KINASE DOMAIN-LIKE PROTEIN"/>
    <property type="match status" value="1"/>
</dbReference>
<dbReference type="Gene3D" id="3.30.200.20">
    <property type="entry name" value="Phosphorylase Kinase, domain 1"/>
    <property type="match status" value="1"/>
</dbReference>
<dbReference type="CDD" id="cd13999">
    <property type="entry name" value="STKc_MAP3K-like"/>
    <property type="match status" value="1"/>
</dbReference>
<comment type="similarity">
    <text evidence="7">Belongs to the protein kinase superfamily.</text>
</comment>
<dbReference type="PROSITE" id="PS00108">
    <property type="entry name" value="PROTEIN_KINASE_ST"/>
    <property type="match status" value="1"/>
</dbReference>
<keyword evidence="1 7" id="KW-0723">Serine/threonine-protein kinase</keyword>
<name>A0AAW1RR84_9CHLO</name>
<evidence type="ECO:0000256" key="7">
    <source>
        <dbReference type="RuleBase" id="RU000304"/>
    </source>
</evidence>
<dbReference type="InterPro" id="IPR008271">
    <property type="entry name" value="Ser/Thr_kinase_AS"/>
</dbReference>
<dbReference type="Pfam" id="PF07714">
    <property type="entry name" value="PK_Tyr_Ser-Thr"/>
    <property type="match status" value="1"/>
</dbReference>
<keyword evidence="5 6" id="KW-0067">ATP-binding</keyword>
<dbReference type="InterPro" id="IPR000719">
    <property type="entry name" value="Prot_kinase_dom"/>
</dbReference>
<feature type="domain" description="Protein kinase" evidence="8">
    <location>
        <begin position="67"/>
        <end position="322"/>
    </location>
</feature>
<dbReference type="PRINTS" id="PR00109">
    <property type="entry name" value="TYRKINASE"/>
</dbReference>
<evidence type="ECO:0000256" key="5">
    <source>
        <dbReference type="ARBA" id="ARBA00022840"/>
    </source>
</evidence>
<dbReference type="AlphaFoldDB" id="A0AAW1RR84"/>
<dbReference type="SUPFAM" id="SSF56112">
    <property type="entry name" value="Protein kinase-like (PK-like)"/>
    <property type="match status" value="1"/>
</dbReference>